<evidence type="ECO:0000256" key="4">
    <source>
        <dbReference type="ARBA" id="ARBA00022695"/>
    </source>
</evidence>
<dbReference type="GO" id="GO:0006351">
    <property type="term" value="P:DNA-templated transcription"/>
    <property type="evidence" value="ECO:0007669"/>
    <property type="project" value="InterPro"/>
</dbReference>
<dbReference type="Proteomes" id="UP000318231">
    <property type="component" value="Chromosome"/>
</dbReference>
<name>A0AAP9ADE7_UREUR</name>
<keyword evidence="4 6" id="KW-0548">Nucleotidyltransferase</keyword>
<evidence type="ECO:0000256" key="5">
    <source>
        <dbReference type="ARBA" id="ARBA00023163"/>
    </source>
</evidence>
<dbReference type="HAMAP" id="MF_00357">
    <property type="entry name" value="RNApol_bact_RpoE"/>
    <property type="match status" value="1"/>
</dbReference>
<dbReference type="GeneID" id="93849153"/>
<keyword evidence="5 6" id="KW-0804">Transcription</keyword>
<feature type="compositionally biased region" description="Acidic residues" evidence="7">
    <location>
        <begin position="118"/>
        <end position="138"/>
    </location>
</feature>
<comment type="subunit">
    <text evidence="6">RNAP is composed of a core of 2 alpha, a beta and a beta' subunits. The core is associated with a delta subunit and one of several sigma factors.</text>
</comment>
<evidence type="ECO:0000313" key="11">
    <source>
        <dbReference type="EMBL" id="RCJ00649.1"/>
    </source>
</evidence>
<feature type="compositionally biased region" description="Acidic residues" evidence="7">
    <location>
        <begin position="148"/>
        <end position="160"/>
    </location>
</feature>
<evidence type="ECO:0000256" key="2">
    <source>
        <dbReference type="ARBA" id="ARBA00022478"/>
    </source>
</evidence>
<dbReference type="GO" id="GO:0003899">
    <property type="term" value="F:DNA-directed RNA polymerase activity"/>
    <property type="evidence" value="ECO:0007669"/>
    <property type="project" value="UniProtKB-UniRule"/>
</dbReference>
<dbReference type="Proteomes" id="UP001201240">
    <property type="component" value="Unassembled WGS sequence"/>
</dbReference>
<keyword evidence="3 6" id="KW-0808">Transferase</keyword>
<dbReference type="InterPro" id="IPR038087">
    <property type="entry name" value="RNAP_delta_N_dom_sf"/>
</dbReference>
<dbReference type="EMBL" id="QOKT01000027">
    <property type="protein sequence ID" value="RCJ00649.1"/>
    <property type="molecule type" value="Genomic_DNA"/>
</dbReference>
<protein>
    <recommendedName>
        <fullName evidence="6">Probable DNA-directed RNA polymerase subunit delta</fullName>
    </recommendedName>
    <alternativeName>
        <fullName evidence="6">RNAP delta factor</fullName>
    </alternativeName>
</protein>
<evidence type="ECO:0000313" key="12">
    <source>
        <dbReference type="Proteomes" id="UP000253077"/>
    </source>
</evidence>
<dbReference type="InterPro" id="IPR007759">
    <property type="entry name" value="Asxl_HARE-HTH"/>
</dbReference>
<feature type="domain" description="HTH HARE-type" evidence="8">
    <location>
        <begin position="3"/>
        <end position="74"/>
    </location>
</feature>
<dbReference type="Gene3D" id="1.10.10.1250">
    <property type="entry name" value="RNA polymerase, subunit delta, N-terminal domain"/>
    <property type="match status" value="1"/>
</dbReference>
<dbReference type="GO" id="GO:0000428">
    <property type="term" value="C:DNA-directed RNA polymerase complex"/>
    <property type="evidence" value="ECO:0007669"/>
    <property type="project" value="UniProtKB-KW"/>
</dbReference>
<comment type="similarity">
    <text evidence="1 6">Belongs to the RpoE family.</text>
</comment>
<comment type="function">
    <text evidence="6">Participates in both the initiation and recycling phases of transcription. In the presence of the delta subunit, RNAP displays an increased specificity of transcription, a decreased affinity for nucleic acids, and an increased efficiency of RNA synthesis because of enhanced recycling.</text>
</comment>
<evidence type="ECO:0000256" key="7">
    <source>
        <dbReference type="SAM" id="MobiDB-lite"/>
    </source>
</evidence>
<dbReference type="RefSeq" id="WP_004025977.1">
    <property type="nucleotide sequence ID" value="NZ_CAMXZD010000003.1"/>
</dbReference>
<reference evidence="10 13" key="2">
    <citation type="submission" date="2019-07" db="EMBL/GenBank/DDBJ databases">
        <title>Comparative genomics of three clinical Ureaplasma species: analysis of their core genomes and virulence factors.</title>
        <authorList>
            <person name="Yang T."/>
            <person name="Zhang Y."/>
            <person name="Li X."/>
            <person name="Kong Y."/>
            <person name="Yu H."/>
            <person name="Ruan Z."/>
            <person name="Xie X."/>
            <person name="Zhang J."/>
        </authorList>
    </citation>
    <scope>NUCLEOTIDE SEQUENCE [LARGE SCALE GENOMIC DNA]</scope>
    <source>
        <strain evidence="10 13">132</strain>
    </source>
</reference>
<reference evidence="9 14" key="3">
    <citation type="submission" date="2021-10" db="EMBL/GenBank/DDBJ databases">
        <title>Sequencing the mobilome of antimicrobial resistant bacterial isolates spanning a range of GC content: The potential of a sustainable low cost, low infrastructure approach for surveillance with Oxford Nanopore sequencing.</title>
        <authorList>
            <person name="Sands K."/>
        </authorList>
    </citation>
    <scope>NUCLEOTIDE SEQUENCE [LARGE SCALE GENOMIC DNA]</scope>
    <source>
        <strain evidence="9 14">MIN-202</strain>
    </source>
</reference>
<gene>
    <name evidence="6 9" type="primary">rpoE</name>
    <name evidence="11" type="ORF">DSQ42_03510</name>
    <name evidence="10" type="ORF">FJM05_03390</name>
    <name evidence="9" type="ORF">LH652_03280</name>
</gene>
<dbReference type="EMBL" id="CP041200">
    <property type="protein sequence ID" value="QDI65193.1"/>
    <property type="molecule type" value="Genomic_DNA"/>
</dbReference>
<feature type="region of interest" description="Disordered" evidence="7">
    <location>
        <begin position="94"/>
        <end position="160"/>
    </location>
</feature>
<evidence type="ECO:0000313" key="10">
    <source>
        <dbReference type="EMBL" id="QDI65193.1"/>
    </source>
</evidence>
<keyword evidence="2 6" id="KW-0240">DNA-directed RNA polymerase</keyword>
<dbReference type="GO" id="GO:0006355">
    <property type="term" value="P:regulation of DNA-templated transcription"/>
    <property type="evidence" value="ECO:0007669"/>
    <property type="project" value="UniProtKB-UniRule"/>
</dbReference>
<evidence type="ECO:0000313" key="14">
    <source>
        <dbReference type="Proteomes" id="UP001201240"/>
    </source>
</evidence>
<reference evidence="11 12" key="1">
    <citation type="submission" date="2018-07" db="EMBL/GenBank/DDBJ databases">
        <title>Ureaplasma urealyticum 1000 the multidrug-resistant clinical isolate obtained from scrapings of the urogenital tract of a woman with inflammatory diseases of the reproductive organs.</title>
        <authorList>
            <person name="Kolesnikova E.A."/>
            <person name="Alekseeva A.E."/>
            <person name="Brusnigina N.F."/>
            <person name="Makhova M.A."/>
        </authorList>
    </citation>
    <scope>NUCLEOTIDE SEQUENCE [LARGE SCALE GENOMIC DNA]</scope>
    <source>
        <strain evidence="11 12">1000</strain>
    </source>
</reference>
<dbReference type="Proteomes" id="UP000253077">
    <property type="component" value="Unassembled WGS sequence"/>
</dbReference>
<dbReference type="EMBL" id="JAJBIS010000001">
    <property type="protein sequence ID" value="MCF1349294.1"/>
    <property type="molecule type" value="Genomic_DNA"/>
</dbReference>
<organism evidence="10 13">
    <name type="scientific">Ureaplasma urealyticum</name>
    <name type="common">Ureaplasma urealyticum biotype 2</name>
    <dbReference type="NCBI Taxonomy" id="2130"/>
    <lineage>
        <taxon>Bacteria</taxon>
        <taxon>Bacillati</taxon>
        <taxon>Mycoplasmatota</taxon>
        <taxon>Mycoplasmoidales</taxon>
        <taxon>Mycoplasmoidaceae</taxon>
        <taxon>Ureaplasma</taxon>
    </lineage>
</organism>
<evidence type="ECO:0000313" key="13">
    <source>
        <dbReference type="Proteomes" id="UP000318231"/>
    </source>
</evidence>
<dbReference type="NCBIfam" id="TIGR04567">
    <property type="entry name" value="RNAP_delt_lowGC"/>
    <property type="match status" value="1"/>
</dbReference>
<evidence type="ECO:0000256" key="6">
    <source>
        <dbReference type="HAMAP-Rule" id="MF_00357"/>
    </source>
</evidence>
<dbReference type="InterPro" id="IPR029757">
    <property type="entry name" value="RpoE"/>
</dbReference>
<evidence type="ECO:0000313" key="9">
    <source>
        <dbReference type="EMBL" id="MCF1349294.1"/>
    </source>
</evidence>
<dbReference type="PROSITE" id="PS51913">
    <property type="entry name" value="HTH_HARE"/>
    <property type="match status" value="1"/>
</dbReference>
<feature type="compositionally biased region" description="Basic and acidic residues" evidence="7">
    <location>
        <begin position="104"/>
        <end position="117"/>
    </location>
</feature>
<dbReference type="AlphaFoldDB" id="A0AAP9ADE7"/>
<proteinExistence type="inferred from homology"/>
<evidence type="ECO:0000256" key="3">
    <source>
        <dbReference type="ARBA" id="ARBA00022679"/>
    </source>
</evidence>
<evidence type="ECO:0000259" key="8">
    <source>
        <dbReference type="PROSITE" id="PS51913"/>
    </source>
</evidence>
<accession>A0AAP9ADE7</accession>
<sequence>MSRQLVDIAYNAIKNNKIYNKKTFSFDNIIDEIVKNSDVNLVEVNSQLGDLYTTLIQDTRFISIGDLEWNLRERLSLDEITKINNAMYEVGLYKDSDREEDEHEMMKNDKLTQSKEQEESDEESSLSDFVGYDDEEEEFKTNSTSDKDEIEDEEELEEEE</sequence>
<evidence type="ECO:0000256" key="1">
    <source>
        <dbReference type="ARBA" id="ARBA00009828"/>
    </source>
</evidence>